<evidence type="ECO:0000259" key="1">
    <source>
        <dbReference type="SMART" id="SM00587"/>
    </source>
</evidence>
<accession>A0AAV8VQD7</accession>
<gene>
    <name evidence="2" type="ORF">NQ315_010923</name>
</gene>
<dbReference type="PANTHER" id="PTHR11012">
    <property type="entry name" value="PROTEIN KINASE-LIKE DOMAIN-CONTAINING"/>
    <property type="match status" value="1"/>
</dbReference>
<proteinExistence type="predicted"/>
<evidence type="ECO:0000313" key="3">
    <source>
        <dbReference type="Proteomes" id="UP001159042"/>
    </source>
</evidence>
<dbReference type="AlphaFoldDB" id="A0AAV8VQD7"/>
<dbReference type="SUPFAM" id="SSF56112">
    <property type="entry name" value="Protein kinase-like (PK-like)"/>
    <property type="match status" value="1"/>
</dbReference>
<dbReference type="Gene3D" id="3.90.1200.10">
    <property type="match status" value="1"/>
</dbReference>
<reference evidence="2 3" key="1">
    <citation type="journal article" date="2023" name="Insect Mol. Biol.">
        <title>Genome sequencing provides insights into the evolution of gene families encoding plant cell wall-degrading enzymes in longhorned beetles.</title>
        <authorList>
            <person name="Shin N.R."/>
            <person name="Okamura Y."/>
            <person name="Kirsch R."/>
            <person name="Pauchet Y."/>
        </authorList>
    </citation>
    <scope>NUCLEOTIDE SEQUENCE [LARGE SCALE GENOMIC DNA]</scope>
    <source>
        <strain evidence="2">EAD_L_NR</strain>
    </source>
</reference>
<dbReference type="Pfam" id="PF02958">
    <property type="entry name" value="EcKL"/>
    <property type="match status" value="2"/>
</dbReference>
<protein>
    <recommendedName>
        <fullName evidence="1">CHK kinase-like domain-containing protein</fullName>
    </recommendedName>
</protein>
<dbReference type="InterPro" id="IPR015897">
    <property type="entry name" value="CHK_kinase-like"/>
</dbReference>
<name>A0AAV8VQD7_9CUCU</name>
<dbReference type="SMART" id="SM00587">
    <property type="entry name" value="CHK"/>
    <property type="match status" value="1"/>
</dbReference>
<keyword evidence="3" id="KW-1185">Reference proteome</keyword>
<dbReference type="PANTHER" id="PTHR11012:SF48">
    <property type="entry name" value="CHK KINASE-LIKE DOMAIN-CONTAINING PROTEIN-RELATED"/>
    <property type="match status" value="1"/>
</dbReference>
<comment type="caution">
    <text evidence="2">The sequence shown here is derived from an EMBL/GenBank/DDBJ whole genome shotgun (WGS) entry which is preliminary data.</text>
</comment>
<dbReference type="Proteomes" id="UP001159042">
    <property type="component" value="Unassembled WGS sequence"/>
</dbReference>
<dbReference type="InterPro" id="IPR004119">
    <property type="entry name" value="EcKL"/>
</dbReference>
<dbReference type="EMBL" id="JANEYG010000046">
    <property type="protein sequence ID" value="KAJ8916055.1"/>
    <property type="molecule type" value="Genomic_DNA"/>
</dbReference>
<dbReference type="InterPro" id="IPR011009">
    <property type="entry name" value="Kinase-like_dom_sf"/>
</dbReference>
<organism evidence="2 3">
    <name type="scientific">Exocentrus adspersus</name>
    <dbReference type="NCBI Taxonomy" id="1586481"/>
    <lineage>
        <taxon>Eukaryota</taxon>
        <taxon>Metazoa</taxon>
        <taxon>Ecdysozoa</taxon>
        <taxon>Arthropoda</taxon>
        <taxon>Hexapoda</taxon>
        <taxon>Insecta</taxon>
        <taxon>Pterygota</taxon>
        <taxon>Neoptera</taxon>
        <taxon>Endopterygota</taxon>
        <taxon>Coleoptera</taxon>
        <taxon>Polyphaga</taxon>
        <taxon>Cucujiformia</taxon>
        <taxon>Chrysomeloidea</taxon>
        <taxon>Cerambycidae</taxon>
        <taxon>Lamiinae</taxon>
        <taxon>Acanthocinini</taxon>
        <taxon>Exocentrus</taxon>
    </lineage>
</organism>
<sequence>MNDRENLCLLHSKDLLDQKRLFLLFKRLAGQHSVSIAKNIHETIKEFNSATFTEDQKLFEDLYKIAATIENKVIDVDVLKQGVNKLLDNRKTIPQPKPEDLCVNDSVFQNKILSKENNQKTAPVPAVYDMLSLLYLTTNEKQRQQHFHDLTKYYYRQLKDHLKQLSIELDEILPLPVYEKKIKDFIPNAKLEVILHYLNQDAKEDTFTSELIQELYLYVLYPKINIEDCFKIAKEVVGIDYNFLSYELVEANGLLGALGQYYKLKLTINKAGDDVVLNLFAKFMIDFPKDAFPGGEDAFPKVGDAFPKDEPPTLSLQEEFVYTIFVPELKNIGLGNICDFLPRCYFMRSSDVMVFEDLTYSDYEAVNSEEPYSYEMLLLVVKKLAKMHACSLLYEEITSKGSGETTKINVQFSKYVMGFSQAVDTKFKDTIHYCNVNTTVNYVYNQFPDVAKEITMEEFRERSRDIFDSMLDKMKTSGKYRNVICHGDIWGGNILFKFEGTRPVDCSLVDYQMIRYCPPAQDLMAFLYINTDKNTRTNYLSKLINDYYTEMSTIFKRYSFDLSTVYPYEVFMDSCEYMKSYAVCQAAAYYPSSLDRKKVQDLLGSIEKTVRFFAVDKTEVLKVLMKHDWIRSRFREIVEDLYDLCLQK</sequence>
<feature type="domain" description="CHK kinase-like" evidence="1">
    <location>
        <begin position="353"/>
        <end position="557"/>
    </location>
</feature>
<evidence type="ECO:0000313" key="2">
    <source>
        <dbReference type="EMBL" id="KAJ8916055.1"/>
    </source>
</evidence>